<keyword evidence="4" id="KW-1185">Reference proteome</keyword>
<dbReference type="PROSITE" id="PS00018">
    <property type="entry name" value="EF_HAND_1"/>
    <property type="match status" value="2"/>
</dbReference>
<feature type="compositionally biased region" description="Basic and acidic residues" evidence="2">
    <location>
        <begin position="1"/>
        <end position="13"/>
    </location>
</feature>
<name>A0ABR0XTA6_REHGL</name>
<feature type="compositionally biased region" description="Basic and acidic residues" evidence="2">
    <location>
        <begin position="24"/>
        <end position="33"/>
    </location>
</feature>
<evidence type="ECO:0000256" key="2">
    <source>
        <dbReference type="SAM" id="MobiDB-lite"/>
    </source>
</evidence>
<evidence type="ECO:0008006" key="5">
    <source>
        <dbReference type="Google" id="ProtNLM"/>
    </source>
</evidence>
<evidence type="ECO:0000313" key="3">
    <source>
        <dbReference type="EMBL" id="KAK6162241.1"/>
    </source>
</evidence>
<dbReference type="Proteomes" id="UP001318860">
    <property type="component" value="Unassembled WGS sequence"/>
</dbReference>
<evidence type="ECO:0000313" key="4">
    <source>
        <dbReference type="Proteomes" id="UP001318860"/>
    </source>
</evidence>
<reference evidence="3 4" key="1">
    <citation type="journal article" date="2021" name="Comput. Struct. Biotechnol. J.">
        <title>De novo genome assembly of the potent medicinal plant Rehmannia glutinosa using nanopore technology.</title>
        <authorList>
            <person name="Ma L."/>
            <person name="Dong C."/>
            <person name="Song C."/>
            <person name="Wang X."/>
            <person name="Zheng X."/>
            <person name="Niu Y."/>
            <person name="Chen S."/>
            <person name="Feng W."/>
        </authorList>
    </citation>
    <scope>NUCLEOTIDE SEQUENCE [LARGE SCALE GENOMIC DNA]</scope>
    <source>
        <strain evidence="3">DH-2019</strain>
    </source>
</reference>
<comment type="caution">
    <text evidence="3">The sequence shown here is derived from an EMBL/GenBank/DDBJ whole genome shotgun (WGS) entry which is preliminary data.</text>
</comment>
<dbReference type="InterPro" id="IPR011992">
    <property type="entry name" value="EF-hand-dom_pair"/>
</dbReference>
<proteinExistence type="predicted"/>
<sequence>MEKSINNGEKSKSIETPLSKKRRSQESLDKFDPNGDDNISSAELGACSTARLVNLSPRRWRVMMSGVDHDGGDYVDPTEFKIKRIRTEYLSAIEAARGAHELGEDCSIKDYRRMISSCGVAAMVVLTTRTFTDEQQTK</sequence>
<protein>
    <recommendedName>
        <fullName evidence="5">EF-hand domain-containing protein</fullName>
    </recommendedName>
</protein>
<gene>
    <name evidence="3" type="ORF">DH2020_002082</name>
</gene>
<dbReference type="SUPFAM" id="SSF47473">
    <property type="entry name" value="EF-hand"/>
    <property type="match status" value="1"/>
</dbReference>
<accession>A0ABR0XTA6</accession>
<dbReference type="EMBL" id="JABTTQ020000002">
    <property type="protein sequence ID" value="KAK6162241.1"/>
    <property type="molecule type" value="Genomic_DNA"/>
</dbReference>
<keyword evidence="1" id="KW-0106">Calcium</keyword>
<feature type="region of interest" description="Disordered" evidence="2">
    <location>
        <begin position="1"/>
        <end position="42"/>
    </location>
</feature>
<organism evidence="3 4">
    <name type="scientific">Rehmannia glutinosa</name>
    <name type="common">Chinese foxglove</name>
    <dbReference type="NCBI Taxonomy" id="99300"/>
    <lineage>
        <taxon>Eukaryota</taxon>
        <taxon>Viridiplantae</taxon>
        <taxon>Streptophyta</taxon>
        <taxon>Embryophyta</taxon>
        <taxon>Tracheophyta</taxon>
        <taxon>Spermatophyta</taxon>
        <taxon>Magnoliopsida</taxon>
        <taxon>eudicotyledons</taxon>
        <taxon>Gunneridae</taxon>
        <taxon>Pentapetalae</taxon>
        <taxon>asterids</taxon>
        <taxon>lamiids</taxon>
        <taxon>Lamiales</taxon>
        <taxon>Orobanchaceae</taxon>
        <taxon>Rehmannieae</taxon>
        <taxon>Rehmannia</taxon>
    </lineage>
</organism>
<dbReference type="InterPro" id="IPR018247">
    <property type="entry name" value="EF_Hand_1_Ca_BS"/>
</dbReference>
<dbReference type="Gene3D" id="1.10.238.10">
    <property type="entry name" value="EF-hand"/>
    <property type="match status" value="1"/>
</dbReference>
<evidence type="ECO:0000256" key="1">
    <source>
        <dbReference type="ARBA" id="ARBA00022837"/>
    </source>
</evidence>